<dbReference type="PROSITE" id="PS50846">
    <property type="entry name" value="HMA_2"/>
    <property type="match status" value="1"/>
</dbReference>
<proteinExistence type="predicted"/>
<accession>A0A8T0CHB5</accession>
<evidence type="ECO:0000313" key="3">
    <source>
        <dbReference type="Proteomes" id="UP000806378"/>
    </source>
</evidence>
<sequence length="73" mass="7807">MKKKIVVKVQMNCKKCRTKALQTVTEADGVNSAAFDGEDKVVVVGEGVDAVHLVGRLRKKVGPTQVISIGEAK</sequence>
<dbReference type="Proteomes" id="UP000806378">
    <property type="component" value="Unassembled WGS sequence"/>
</dbReference>
<dbReference type="OrthoDB" id="691258at2759"/>
<dbReference type="GO" id="GO:0046872">
    <property type="term" value="F:metal ion binding"/>
    <property type="evidence" value="ECO:0007669"/>
    <property type="project" value="InterPro"/>
</dbReference>
<dbReference type="PANTHER" id="PTHR46371">
    <property type="entry name" value="OS04G0464100 PROTEIN"/>
    <property type="match status" value="1"/>
</dbReference>
<dbReference type="EMBL" id="MU091379">
    <property type="protein sequence ID" value="KAF7847031.1"/>
    <property type="molecule type" value="Genomic_DNA"/>
</dbReference>
<organism evidence="2 3">
    <name type="scientific">Corymbia citriodora subsp. variegata</name>
    <dbReference type="NCBI Taxonomy" id="360336"/>
    <lineage>
        <taxon>Eukaryota</taxon>
        <taxon>Viridiplantae</taxon>
        <taxon>Streptophyta</taxon>
        <taxon>Embryophyta</taxon>
        <taxon>Tracheophyta</taxon>
        <taxon>Spermatophyta</taxon>
        <taxon>Magnoliopsida</taxon>
        <taxon>eudicotyledons</taxon>
        <taxon>Gunneridae</taxon>
        <taxon>Pentapetalae</taxon>
        <taxon>rosids</taxon>
        <taxon>malvids</taxon>
        <taxon>Myrtales</taxon>
        <taxon>Myrtaceae</taxon>
        <taxon>Myrtoideae</taxon>
        <taxon>Eucalypteae</taxon>
        <taxon>Corymbia</taxon>
    </lineage>
</organism>
<dbReference type="InterPro" id="IPR044296">
    <property type="entry name" value="HIPP46"/>
</dbReference>
<evidence type="ECO:0000313" key="2">
    <source>
        <dbReference type="EMBL" id="KAF7847031.1"/>
    </source>
</evidence>
<dbReference type="InterPro" id="IPR006121">
    <property type="entry name" value="HMA_dom"/>
</dbReference>
<dbReference type="SUPFAM" id="SSF55008">
    <property type="entry name" value="HMA, heavy metal-associated domain"/>
    <property type="match status" value="1"/>
</dbReference>
<comment type="caution">
    <text evidence="2">The sequence shown here is derived from an EMBL/GenBank/DDBJ whole genome shotgun (WGS) entry which is preliminary data.</text>
</comment>
<dbReference type="Gramene" id="rna-gnl|WGS:JABURB|Cocit.L3426.1">
    <property type="protein sequence ID" value="cds-KAF7847031.1"/>
    <property type="gene ID" value="gene-BT93_L3426"/>
</dbReference>
<evidence type="ECO:0000259" key="1">
    <source>
        <dbReference type="PROSITE" id="PS50846"/>
    </source>
</evidence>
<dbReference type="Pfam" id="PF00403">
    <property type="entry name" value="HMA"/>
    <property type="match status" value="1"/>
</dbReference>
<reference evidence="2" key="1">
    <citation type="submission" date="2020-05" db="EMBL/GenBank/DDBJ databases">
        <title>WGS assembly of Corymbia citriodora subspecies variegata.</title>
        <authorList>
            <person name="Barry K."/>
            <person name="Hundley H."/>
            <person name="Shu S."/>
            <person name="Jenkins J."/>
            <person name="Grimwood J."/>
            <person name="Baten A."/>
        </authorList>
    </citation>
    <scope>NUCLEOTIDE SEQUENCE</scope>
    <source>
        <strain evidence="2">CV2-018</strain>
    </source>
</reference>
<feature type="domain" description="HMA" evidence="1">
    <location>
        <begin position="2"/>
        <end position="69"/>
    </location>
</feature>
<dbReference type="InterPro" id="IPR036163">
    <property type="entry name" value="HMA_dom_sf"/>
</dbReference>
<gene>
    <name evidence="2" type="ORF">BT93_L3426</name>
</gene>
<dbReference type="AlphaFoldDB" id="A0A8T0CHB5"/>
<name>A0A8T0CHB5_CORYI</name>
<protein>
    <recommendedName>
        <fullName evidence="1">HMA domain-containing protein</fullName>
    </recommendedName>
</protein>
<keyword evidence="3" id="KW-1185">Reference proteome</keyword>
<dbReference type="Gene3D" id="3.30.70.100">
    <property type="match status" value="1"/>
</dbReference>